<evidence type="ECO:0000313" key="3">
    <source>
        <dbReference type="EMBL" id="ETN39549.1"/>
    </source>
</evidence>
<gene>
    <name evidence="3" type="ORF">HMPREF1541_05775</name>
</gene>
<reference evidence="3 4" key="1">
    <citation type="submission" date="2013-03" db="EMBL/GenBank/DDBJ databases">
        <title>The Genome Sequence of Phialophora europaea CBS 101466.</title>
        <authorList>
            <consortium name="The Broad Institute Genomics Platform"/>
            <person name="Cuomo C."/>
            <person name="de Hoog S."/>
            <person name="Gorbushina A."/>
            <person name="Walker B."/>
            <person name="Young S.K."/>
            <person name="Zeng Q."/>
            <person name="Gargeya S."/>
            <person name="Fitzgerald M."/>
            <person name="Haas B."/>
            <person name="Abouelleil A."/>
            <person name="Allen A.W."/>
            <person name="Alvarado L."/>
            <person name="Arachchi H.M."/>
            <person name="Berlin A.M."/>
            <person name="Chapman S.B."/>
            <person name="Gainer-Dewar J."/>
            <person name="Goldberg J."/>
            <person name="Griggs A."/>
            <person name="Gujja S."/>
            <person name="Hansen M."/>
            <person name="Howarth C."/>
            <person name="Imamovic A."/>
            <person name="Ireland A."/>
            <person name="Larimer J."/>
            <person name="McCowan C."/>
            <person name="Murphy C."/>
            <person name="Pearson M."/>
            <person name="Poon T.W."/>
            <person name="Priest M."/>
            <person name="Roberts A."/>
            <person name="Saif S."/>
            <person name="Shea T."/>
            <person name="Sisk P."/>
            <person name="Sykes S."/>
            <person name="Wortman J."/>
            <person name="Nusbaum C."/>
            <person name="Birren B."/>
        </authorList>
    </citation>
    <scope>NUCLEOTIDE SEQUENCE [LARGE SCALE GENOMIC DNA]</scope>
    <source>
        <strain evidence="3 4">CBS 101466</strain>
    </source>
</reference>
<feature type="transmembrane region" description="Helical" evidence="2">
    <location>
        <begin position="203"/>
        <end position="223"/>
    </location>
</feature>
<dbReference type="Proteomes" id="UP000030752">
    <property type="component" value="Unassembled WGS sequence"/>
</dbReference>
<keyword evidence="2" id="KW-0812">Transmembrane</keyword>
<dbReference type="eggNOG" id="ENOG502SAP5">
    <property type="taxonomic scope" value="Eukaryota"/>
</dbReference>
<dbReference type="GeneID" id="19973114"/>
<accession>W2RV21</accession>
<evidence type="ECO:0000256" key="1">
    <source>
        <dbReference type="SAM" id="MobiDB-lite"/>
    </source>
</evidence>
<dbReference type="AlphaFoldDB" id="W2RV21"/>
<protein>
    <submittedName>
        <fullName evidence="3">Uncharacterized protein</fullName>
    </submittedName>
</protein>
<keyword evidence="2" id="KW-1133">Transmembrane helix</keyword>
<feature type="transmembrane region" description="Helical" evidence="2">
    <location>
        <begin position="168"/>
        <end position="191"/>
    </location>
</feature>
<feature type="compositionally biased region" description="Polar residues" evidence="1">
    <location>
        <begin position="659"/>
        <end position="677"/>
    </location>
</feature>
<evidence type="ECO:0000313" key="4">
    <source>
        <dbReference type="Proteomes" id="UP000030752"/>
    </source>
</evidence>
<organism evidence="3 4">
    <name type="scientific">Cyphellophora europaea (strain CBS 101466)</name>
    <name type="common">Phialophora europaea</name>
    <dbReference type="NCBI Taxonomy" id="1220924"/>
    <lineage>
        <taxon>Eukaryota</taxon>
        <taxon>Fungi</taxon>
        <taxon>Dikarya</taxon>
        <taxon>Ascomycota</taxon>
        <taxon>Pezizomycotina</taxon>
        <taxon>Eurotiomycetes</taxon>
        <taxon>Chaetothyriomycetidae</taxon>
        <taxon>Chaetothyriales</taxon>
        <taxon>Cyphellophoraceae</taxon>
        <taxon>Cyphellophora</taxon>
    </lineage>
</organism>
<sequence>MANLDWPLSSPSFNTSRDPQYYHNDFTSALPQPTDPLHVPITRSSVYDVSYTPDTRPRSKIKPLIWPAVAITTPLALLSAALMGLVFGYGVRPQQSIFRSDDDQSYSYSKPYVLVDFSATRLVFAASFLSTVAPLLTSFIMTLWGLLASRTMSQASTTSHFERLPTPYQLSILIGLCLASMEQLRTYFGYVFSRRRKIALPPVLNRAALVFTLSVCLATAVFISDTVLHYVTSTILFDRVSITVEPTRAYGYGLSQICLDLNRIKDNSGFPCSLPVGPVFDDANSTAKYNEISRLQANISSVSQIRMTGVSGMNADVAIMIPNPNTVSGAEDYRAVTVGVATSCNLVPPGLCDLQATGNRSTFTDFHCSDNFFGMLGKAPNVSLTDGTKAEDPDLSPLSFKPSGNLQYSYFTSPNFDVIYNPESWDPNTNQPNDPEESHILPDDKLINPMYVGFAARIGQLTFTEGSSMPFSDMIFDSGNYVADFIMSCSITSYTVEYTWYKSSVHNVSATPTPNGTLIEVFHGDQVYNTVAGGAFDLQQNLVSAAIAGNDTESFLNKWQDLYSVKAMSHIGGHLTGRTNLQEQRRESVLVAKVPKPALGALIGFSLVYTVLGIWLVITAYKASSDEVHAIAEQLSLAGLTNMAFGGSKDKEAAAAITPRSQQPNTPSEGDYFSTKSVSRSETRRVKINGADFQVWV</sequence>
<evidence type="ECO:0000256" key="2">
    <source>
        <dbReference type="SAM" id="Phobius"/>
    </source>
</evidence>
<dbReference type="OrthoDB" id="3344043at2759"/>
<feature type="transmembrane region" description="Helical" evidence="2">
    <location>
        <begin position="598"/>
        <end position="618"/>
    </location>
</feature>
<dbReference type="EMBL" id="KB822721">
    <property type="protein sequence ID" value="ETN39549.1"/>
    <property type="molecule type" value="Genomic_DNA"/>
</dbReference>
<feature type="region of interest" description="Disordered" evidence="1">
    <location>
        <begin position="657"/>
        <end position="677"/>
    </location>
</feature>
<dbReference type="VEuPathDB" id="FungiDB:HMPREF1541_05775"/>
<keyword evidence="4" id="KW-1185">Reference proteome</keyword>
<proteinExistence type="predicted"/>
<feature type="transmembrane region" description="Helical" evidence="2">
    <location>
        <begin position="64"/>
        <end position="89"/>
    </location>
</feature>
<dbReference type="InParanoid" id="W2RV21"/>
<dbReference type="RefSeq" id="XP_008718334.1">
    <property type="nucleotide sequence ID" value="XM_008720112.1"/>
</dbReference>
<dbReference type="HOGENOM" id="CLU_019655_1_0_1"/>
<keyword evidence="2" id="KW-0472">Membrane</keyword>
<feature type="transmembrane region" description="Helical" evidence="2">
    <location>
        <begin position="122"/>
        <end position="148"/>
    </location>
</feature>
<name>W2RV21_CYPE1</name>